<name>U5DPQ8_9CHRO</name>
<dbReference type="Proteomes" id="UP000016960">
    <property type="component" value="Unassembled WGS sequence"/>
</dbReference>
<dbReference type="PANTHER" id="PTHR36382:SF2">
    <property type="entry name" value="OS04G0635700 PROTEIN"/>
    <property type="match status" value="1"/>
</dbReference>
<accession>U5DPQ8</accession>
<sequence length="116" mass="13268">MDFFSKPYVGAGGDREIAQNETINTITPVPMTDDRASRPQQYLTPEESTDVDKALLDSEERFLTRLTISSHRLLQTIARDLDVAMTDLTHQQIVAWFERESKARREQGPDASTLKW</sequence>
<keyword evidence="3" id="KW-1185">Reference proteome</keyword>
<evidence type="ECO:0000256" key="1">
    <source>
        <dbReference type="SAM" id="MobiDB-lite"/>
    </source>
</evidence>
<evidence type="ECO:0000313" key="2">
    <source>
        <dbReference type="EMBL" id="ERN42579.1"/>
    </source>
</evidence>
<feature type="region of interest" description="Disordered" evidence="1">
    <location>
        <begin position="19"/>
        <end position="50"/>
    </location>
</feature>
<gene>
    <name evidence="2" type="ORF">KR51_00007370</name>
</gene>
<dbReference type="STRING" id="582515.KR51_00007370"/>
<organism evidence="2 3">
    <name type="scientific">Rubidibacter lacunae KORDI 51-2</name>
    <dbReference type="NCBI Taxonomy" id="582515"/>
    <lineage>
        <taxon>Bacteria</taxon>
        <taxon>Bacillati</taxon>
        <taxon>Cyanobacteriota</taxon>
        <taxon>Cyanophyceae</taxon>
        <taxon>Oscillatoriophycideae</taxon>
        <taxon>Chroococcales</taxon>
        <taxon>Aphanothecaceae</taxon>
        <taxon>Rubidibacter</taxon>
    </lineage>
</organism>
<comment type="caution">
    <text evidence="2">The sequence shown here is derived from an EMBL/GenBank/DDBJ whole genome shotgun (WGS) entry which is preliminary data.</text>
</comment>
<reference evidence="2 3" key="1">
    <citation type="submission" date="2013-05" db="EMBL/GenBank/DDBJ databases">
        <title>Draft genome sequence of Rubidibacter lacunae KORDI 51-2.</title>
        <authorList>
            <person name="Choi D.H."/>
            <person name="Noh J.H."/>
            <person name="Kwon K.-K."/>
            <person name="Lee J.-H."/>
            <person name="Ryu J.-Y."/>
        </authorList>
    </citation>
    <scope>NUCLEOTIDE SEQUENCE [LARGE SCALE GENOMIC DNA]</scope>
    <source>
        <strain evidence="2 3">KORDI 51-2</strain>
    </source>
</reference>
<evidence type="ECO:0000313" key="3">
    <source>
        <dbReference type="Proteomes" id="UP000016960"/>
    </source>
</evidence>
<dbReference type="PANTHER" id="PTHR36382">
    <property type="entry name" value="OSJNBA0043L09.26 PROTEIN"/>
    <property type="match status" value="1"/>
</dbReference>
<dbReference type="PATRIC" id="fig|582515.4.peg.816"/>
<dbReference type="AlphaFoldDB" id="U5DPQ8"/>
<protein>
    <submittedName>
        <fullName evidence="2">Uncharacterized protein</fullName>
    </submittedName>
</protein>
<dbReference type="EMBL" id="ASSJ01000016">
    <property type="protein sequence ID" value="ERN42579.1"/>
    <property type="molecule type" value="Genomic_DNA"/>
</dbReference>
<proteinExistence type="predicted"/>
<dbReference type="InParanoid" id="U5DPQ8"/>